<dbReference type="RefSeq" id="WP_076496222.1">
    <property type="nucleotide sequence ID" value="NZ_FTLX01000002.1"/>
</dbReference>
<dbReference type="Gene3D" id="2.130.10.10">
    <property type="entry name" value="YVTN repeat-like/Quinoprotein amine dehydrogenase"/>
    <property type="match status" value="1"/>
</dbReference>
<dbReference type="InterPro" id="IPR015943">
    <property type="entry name" value="WD40/YVTN_repeat-like_dom_sf"/>
</dbReference>
<dbReference type="InterPro" id="IPR052956">
    <property type="entry name" value="Mesenchyme-surface_protein"/>
</dbReference>
<evidence type="ECO:0000256" key="3">
    <source>
        <dbReference type="SAM" id="SignalP"/>
    </source>
</evidence>
<feature type="region of interest" description="Disordered" evidence="2">
    <location>
        <begin position="398"/>
        <end position="418"/>
    </location>
</feature>
<feature type="signal peptide" evidence="3">
    <location>
        <begin position="1"/>
        <end position="25"/>
    </location>
</feature>
<dbReference type="Pfam" id="PF00395">
    <property type="entry name" value="SLH"/>
    <property type="match status" value="3"/>
</dbReference>
<organism evidence="6 7">
    <name type="scientific">Domibacillus enclensis</name>
    <dbReference type="NCBI Taxonomy" id="1017273"/>
    <lineage>
        <taxon>Bacteria</taxon>
        <taxon>Bacillati</taxon>
        <taxon>Bacillota</taxon>
        <taxon>Bacilli</taxon>
        <taxon>Bacillales</taxon>
        <taxon>Bacillaceae</taxon>
        <taxon>Domibacillus</taxon>
    </lineage>
</organism>
<dbReference type="SUPFAM" id="SSF50969">
    <property type="entry name" value="YVTN repeat-like/Quinoprotein amine dehydrogenase"/>
    <property type="match status" value="1"/>
</dbReference>
<evidence type="ECO:0000256" key="1">
    <source>
        <dbReference type="ARBA" id="ARBA00022729"/>
    </source>
</evidence>
<feature type="domain" description="SLH" evidence="4">
    <location>
        <begin position="620"/>
        <end position="683"/>
    </location>
</feature>
<dbReference type="Proteomes" id="UP000186385">
    <property type="component" value="Unassembled WGS sequence"/>
</dbReference>
<accession>A0A1N6SHZ9</accession>
<dbReference type="Pfam" id="PF22494">
    <property type="entry name" value="choice_anch_I"/>
    <property type="match status" value="1"/>
</dbReference>
<dbReference type="STRING" id="1017273.SAMN05443094_102436"/>
<sequence length="703" mass="76209">MKNWIKWTAPAVLTASILTPLSADAAYKNDITVKKIASYTSGTADEDGGVAEIVKYHAGSNSFYVINGKNQKIDIVSLQKGTMEKKKEISIPEIVNSDTFVYGDVTSISIYENHIAAAVQHEDYTKNGKIIVMDLDGNVLHSYEAGIQPDMVTFTDNGDYILSANEGEPRLGLQNGVDPAGSITIVKTADHSVKQVAFTDESVIADDVHIRAGSAATDLEPEYIALSSNGETAYVTLQENNAVAAVDVENGTVKSVRSLGYKDHAKEENALDAARNGEINIEALPVLGAYMPDAISTITVNGEDYLLTANEGDATEWEEFVNVADFGDWKEQVPDSLLAKTDQYDKLEVLTDRGTDAVYTLGSRSFSIWKADTMEQVFDSGSDFETITAERLPDYFNWSNDDDEMDKRSAKKGPEPEEIKTGIVNGKLVAMIGLERIGGVMTYNISDPENPTFLNYTNTRDFSDKIAGDVAPEGFDFIPAEQSPTKKPILLVGNEVSGTVSALEYRGASSIGKNAYINGFTDGTFRPDQPVTRGELTAFLAENLAITGSGSPFKDVPAGSRFADSIAAVSAEGLISGKSNGTFGSADPLTRAQFAAIVSRYMDSVCEDASFASYCAAVPSTLDYTDMTDDHWADEAIYNVSIAELMNGYSNGEFRPEKTVTRAEAVKVLHQLFQREALNDNEATFSDVPVDHWAFDEIESAVK</sequence>
<dbReference type="PANTHER" id="PTHR46928:SF1">
    <property type="entry name" value="MESENCHYME-SPECIFIC CELL SURFACE GLYCOPROTEIN"/>
    <property type="match status" value="1"/>
</dbReference>
<keyword evidence="1 3" id="KW-0732">Signal</keyword>
<gene>
    <name evidence="5" type="ORF">B1B05_06055</name>
    <name evidence="6" type="ORF">SAMN05443094_102436</name>
</gene>
<protein>
    <submittedName>
        <fullName evidence="6">S-layer homology domain-containing protein</fullName>
    </submittedName>
</protein>
<dbReference type="AlphaFoldDB" id="A0A1N6SHZ9"/>
<proteinExistence type="predicted"/>
<reference evidence="8" key="2">
    <citation type="submission" date="2017-03" db="EMBL/GenBank/DDBJ databases">
        <title>Bacillus sp. V-88(T) DSM27956, whole genome shotgun sequencing project.</title>
        <authorList>
            <person name="Dastager S.G."/>
            <person name="Neurgaonkar P.S."/>
            <person name="Dharne M.S."/>
        </authorList>
    </citation>
    <scope>NUCLEOTIDE SEQUENCE [LARGE SCALE GENOMIC DNA]</scope>
    <source>
        <strain evidence="8">DSM 25145</strain>
    </source>
</reference>
<dbReference type="NCBIfam" id="NF038117">
    <property type="entry name" value="choice_anch_I"/>
    <property type="match status" value="1"/>
</dbReference>
<evidence type="ECO:0000313" key="6">
    <source>
        <dbReference type="EMBL" id="SIQ40704.1"/>
    </source>
</evidence>
<reference evidence="5" key="3">
    <citation type="submission" date="2017-03" db="EMBL/GenBank/DDBJ databases">
        <authorList>
            <person name="Dastager S.G."/>
            <person name="Neurgaonkar P.S."/>
            <person name="Dharne M.S."/>
        </authorList>
    </citation>
    <scope>NUCLEOTIDE SEQUENCE</scope>
    <source>
        <strain evidence="5">DSM 25145</strain>
    </source>
</reference>
<dbReference type="InterPro" id="IPR055188">
    <property type="entry name" value="Choice_anch_I"/>
</dbReference>
<reference evidence="6 7" key="1">
    <citation type="submission" date="2017-01" db="EMBL/GenBank/DDBJ databases">
        <authorList>
            <person name="Mah S.A."/>
            <person name="Swanson W.J."/>
            <person name="Moy G.W."/>
            <person name="Vacquier V.D."/>
        </authorList>
    </citation>
    <scope>NUCLEOTIDE SEQUENCE [LARGE SCALE GENOMIC DNA]</scope>
    <source>
        <strain evidence="6 7">NIO-1016</strain>
    </source>
</reference>
<feature type="domain" description="SLH" evidence="4">
    <location>
        <begin position="549"/>
        <end position="612"/>
    </location>
</feature>
<feature type="compositionally biased region" description="Basic and acidic residues" evidence="2">
    <location>
        <begin position="405"/>
        <end position="418"/>
    </location>
</feature>
<evidence type="ECO:0000313" key="8">
    <source>
        <dbReference type="Proteomes" id="UP000215545"/>
    </source>
</evidence>
<dbReference type="PROSITE" id="PS51272">
    <property type="entry name" value="SLH"/>
    <property type="match status" value="2"/>
</dbReference>
<dbReference type="InterPro" id="IPR011044">
    <property type="entry name" value="Quino_amine_DH_bsu"/>
</dbReference>
<dbReference type="Proteomes" id="UP000215545">
    <property type="component" value="Unassembled WGS sequence"/>
</dbReference>
<dbReference type="OrthoDB" id="9801679at2"/>
<dbReference type="EMBL" id="MWSK01000002">
    <property type="protein sequence ID" value="OXS79333.1"/>
    <property type="molecule type" value="Genomic_DNA"/>
</dbReference>
<dbReference type="InterPro" id="IPR001119">
    <property type="entry name" value="SLH_dom"/>
</dbReference>
<evidence type="ECO:0000313" key="5">
    <source>
        <dbReference type="EMBL" id="OXS79333.1"/>
    </source>
</evidence>
<feature type="chain" id="PRO_5012975387" evidence="3">
    <location>
        <begin position="26"/>
        <end position="703"/>
    </location>
</feature>
<name>A0A1N6SHZ9_9BACI</name>
<evidence type="ECO:0000313" key="7">
    <source>
        <dbReference type="Proteomes" id="UP000186385"/>
    </source>
</evidence>
<keyword evidence="8" id="KW-1185">Reference proteome</keyword>
<evidence type="ECO:0000256" key="2">
    <source>
        <dbReference type="SAM" id="MobiDB-lite"/>
    </source>
</evidence>
<dbReference type="PANTHER" id="PTHR46928">
    <property type="entry name" value="MESENCHYME-SPECIFIC CELL SURFACE GLYCOPROTEIN"/>
    <property type="match status" value="1"/>
</dbReference>
<dbReference type="EMBL" id="FTLX01000002">
    <property type="protein sequence ID" value="SIQ40704.1"/>
    <property type="molecule type" value="Genomic_DNA"/>
</dbReference>
<evidence type="ECO:0000259" key="4">
    <source>
        <dbReference type="PROSITE" id="PS51272"/>
    </source>
</evidence>